<accession>A0ABX8DHA0</accession>
<name>A0ABX8DHA0_9GAMM</name>
<protein>
    <submittedName>
        <fullName evidence="4">SDR family NAD(P)-dependent oxidoreductase</fullName>
    </submittedName>
</protein>
<dbReference type="PANTHER" id="PTHR43639:SF1">
    <property type="entry name" value="SHORT-CHAIN DEHYDROGENASE_REDUCTASE FAMILY PROTEIN"/>
    <property type="match status" value="1"/>
</dbReference>
<evidence type="ECO:0000256" key="1">
    <source>
        <dbReference type="ARBA" id="ARBA00006484"/>
    </source>
</evidence>
<keyword evidence="2" id="KW-0560">Oxidoreductase</keyword>
<dbReference type="EMBL" id="CP074572">
    <property type="protein sequence ID" value="QVK24122.1"/>
    <property type="molecule type" value="Genomic_DNA"/>
</dbReference>
<organism evidence="4 5">
    <name type="scientific">Shewanella dokdonensis</name>
    <dbReference type="NCBI Taxonomy" id="712036"/>
    <lineage>
        <taxon>Bacteria</taxon>
        <taxon>Pseudomonadati</taxon>
        <taxon>Pseudomonadota</taxon>
        <taxon>Gammaproteobacteria</taxon>
        <taxon>Alteromonadales</taxon>
        <taxon>Shewanellaceae</taxon>
        <taxon>Shewanella</taxon>
    </lineage>
</organism>
<dbReference type="Pfam" id="PF00106">
    <property type="entry name" value="adh_short"/>
    <property type="match status" value="1"/>
</dbReference>
<keyword evidence="5" id="KW-1185">Reference proteome</keyword>
<evidence type="ECO:0000256" key="2">
    <source>
        <dbReference type="ARBA" id="ARBA00023002"/>
    </source>
</evidence>
<dbReference type="PROSITE" id="PS00061">
    <property type="entry name" value="ADH_SHORT"/>
    <property type="match status" value="1"/>
</dbReference>
<evidence type="ECO:0000313" key="5">
    <source>
        <dbReference type="Proteomes" id="UP000676428"/>
    </source>
</evidence>
<dbReference type="InterPro" id="IPR036291">
    <property type="entry name" value="NAD(P)-bd_dom_sf"/>
</dbReference>
<dbReference type="RefSeq" id="WP_213682735.1">
    <property type="nucleotide sequence ID" value="NZ_CP074572.1"/>
</dbReference>
<comment type="similarity">
    <text evidence="1 3">Belongs to the short-chain dehydrogenases/reductases (SDR) family.</text>
</comment>
<gene>
    <name evidence="4" type="ORF">KHX94_05895</name>
</gene>
<proteinExistence type="inferred from homology"/>
<dbReference type="PANTHER" id="PTHR43639">
    <property type="entry name" value="OXIDOREDUCTASE, SHORT-CHAIN DEHYDROGENASE/REDUCTASE FAMILY (AFU_ORTHOLOGUE AFUA_5G02870)"/>
    <property type="match status" value="1"/>
</dbReference>
<dbReference type="InterPro" id="IPR002347">
    <property type="entry name" value="SDR_fam"/>
</dbReference>
<evidence type="ECO:0000256" key="3">
    <source>
        <dbReference type="RuleBase" id="RU000363"/>
    </source>
</evidence>
<dbReference type="Proteomes" id="UP000676428">
    <property type="component" value="Chromosome"/>
</dbReference>
<sequence>MSELAGKCALVTGASRGIGAAIAITLAERGADVVITYQHSAAAAKTVVGTIEALGRRAFAIQADSGDAIAVAASVDKAATLLGGLDILVNNAGIGPSGMLVDMPLEQINALLDVNIRGVIVASKAAIPHLTNGGRIISIGSSAAERVSVPGMSVYAATKSALLALTRGLARELGPRGITVNIVHPGSTDTDLNPAEGILLMCNVH</sequence>
<evidence type="ECO:0000313" key="4">
    <source>
        <dbReference type="EMBL" id="QVK24122.1"/>
    </source>
</evidence>
<dbReference type="PRINTS" id="PR00081">
    <property type="entry name" value="GDHRDH"/>
</dbReference>
<dbReference type="InterPro" id="IPR020904">
    <property type="entry name" value="Sc_DH/Rdtase_CS"/>
</dbReference>
<dbReference type="PRINTS" id="PR00080">
    <property type="entry name" value="SDRFAMILY"/>
</dbReference>
<dbReference type="SUPFAM" id="SSF51735">
    <property type="entry name" value="NAD(P)-binding Rossmann-fold domains"/>
    <property type="match status" value="1"/>
</dbReference>
<reference evidence="4 5" key="1">
    <citation type="journal article" date="2012" name="Int. J. Syst. Evol. Microbiol.">
        <title>Shewanella dokdonensis sp. nov., isolated from seawater.</title>
        <authorList>
            <person name="Sung H.R."/>
            <person name="Yoon J.H."/>
            <person name="Ghim S.Y."/>
        </authorList>
    </citation>
    <scope>NUCLEOTIDE SEQUENCE [LARGE SCALE GENOMIC DNA]</scope>
    <source>
        <strain evidence="4 5">DSM 23626</strain>
    </source>
</reference>
<dbReference type="Gene3D" id="3.40.50.720">
    <property type="entry name" value="NAD(P)-binding Rossmann-like Domain"/>
    <property type="match status" value="1"/>
</dbReference>